<feature type="domain" description="DUF6850" evidence="1">
    <location>
        <begin position="40"/>
        <end position="499"/>
    </location>
</feature>
<dbReference type="EMBL" id="VZAD01000040">
    <property type="protein sequence ID" value="MQP11293.1"/>
    <property type="molecule type" value="Genomic_DNA"/>
</dbReference>
<accession>A0A6A7W9W3</accession>
<protein>
    <recommendedName>
        <fullName evidence="1">DUF6850 domain-containing protein</fullName>
    </recommendedName>
</protein>
<name>A0A6A7W9W3_9BACT</name>
<keyword evidence="3" id="KW-1185">Reference proteome</keyword>
<dbReference type="AlphaFoldDB" id="A0A6A7W9W3"/>
<proteinExistence type="predicted"/>
<gene>
    <name evidence="2" type="ORF">F7D20_04790</name>
</gene>
<dbReference type="RefSeq" id="WP_158463068.1">
    <property type="nucleotide sequence ID" value="NZ_VZAD01000040.1"/>
</dbReference>
<dbReference type="InterPro" id="IPR049236">
    <property type="entry name" value="DUF6850"/>
</dbReference>
<evidence type="ECO:0000313" key="2">
    <source>
        <dbReference type="EMBL" id="MQP11293.1"/>
    </source>
</evidence>
<evidence type="ECO:0000313" key="3">
    <source>
        <dbReference type="Proteomes" id="UP000384372"/>
    </source>
</evidence>
<evidence type="ECO:0000259" key="1">
    <source>
        <dbReference type="Pfam" id="PF21012"/>
    </source>
</evidence>
<sequence>MAMIILATSHVGAQEANLVGKVFEHTLLRDGMNASVFLNPAMQSFHYQHSLNTLNVGYDYRHATTPERWEEGDGHSRVFADVDAYLHKGKATLWGNAYYVNGSTRNVRYNETTDFDLLYPYLMADTVGGKTQQEFYHFMGGFSYPLDKKWTIGAEGEYTARMEYRTRDPRPKNLTGDLRAKVGISYLLGGLHSIGAAVTARKYKQTNELKLYNEVSVPTIYHLTGLGNDYYRFRGVNTSTYYKGYGVGGMLTYSQKDQRGWFAQAEYEYTNIDKIISTLNELPMATLESDRFHGTVGYLMNDGHQYYGANLDGEIYRKFGTENIFGTAQDNIYPQIASAEFYTSAQSRIGMETFYQNVLSGKSSCGGKWKLAYMGYSEKYQEPYRRLRYAAVATSLLLDGKVKVGKCLLMANVHGGYEWAIKKNNDDSFLSEDNSAMMQPLIHTNEYLANNRWNMGADVEVPLLAARKFLPFVKLSWQYDHYFQTAHQNTLVASVGIRF</sequence>
<dbReference type="OrthoDB" id="1025008at2"/>
<dbReference type="Pfam" id="PF21012">
    <property type="entry name" value="DUF6850"/>
    <property type="match status" value="1"/>
</dbReference>
<comment type="caution">
    <text evidence="2">The sequence shown here is derived from an EMBL/GenBank/DDBJ whole genome shotgun (WGS) entry which is preliminary data.</text>
</comment>
<organism evidence="2 3">
    <name type="scientific">Segatella copri</name>
    <dbReference type="NCBI Taxonomy" id="165179"/>
    <lineage>
        <taxon>Bacteria</taxon>
        <taxon>Pseudomonadati</taxon>
        <taxon>Bacteroidota</taxon>
        <taxon>Bacteroidia</taxon>
        <taxon>Bacteroidales</taxon>
        <taxon>Prevotellaceae</taxon>
        <taxon>Segatella</taxon>
    </lineage>
</organism>
<dbReference type="Proteomes" id="UP000384372">
    <property type="component" value="Unassembled WGS sequence"/>
</dbReference>
<reference evidence="2 3" key="1">
    <citation type="submission" date="2019-09" db="EMBL/GenBank/DDBJ databases">
        <title>Distinct polysaccharide growth profiles of human intestinal Prevotella copri isolates.</title>
        <authorList>
            <person name="Fehlner-Peach H."/>
            <person name="Magnabosco C."/>
            <person name="Raghavan V."/>
            <person name="Scher J.U."/>
            <person name="Tett A."/>
            <person name="Cox L.M."/>
            <person name="Gottsegen C."/>
            <person name="Watters A."/>
            <person name="Wiltshire- Gordon J.D."/>
            <person name="Segata N."/>
            <person name="Bonneau R."/>
            <person name="Littman D.R."/>
        </authorList>
    </citation>
    <scope>NUCLEOTIDE SEQUENCE [LARGE SCALE GENOMIC DNA]</scope>
    <source>
        <strain evidence="3">iAQ1173</strain>
    </source>
</reference>